<dbReference type="PANTHER" id="PTHR31447">
    <property type="entry name" value="HYDROXYPROLINE-RICH GLYCOPROTEIN FAMILY PROTEIN-RELATED"/>
    <property type="match status" value="1"/>
</dbReference>
<reference evidence="2" key="1">
    <citation type="submission" date="2023-05" db="EMBL/GenBank/DDBJ databases">
        <title>Nepenthes gracilis genome sequencing.</title>
        <authorList>
            <person name="Fukushima K."/>
        </authorList>
    </citation>
    <scope>NUCLEOTIDE SEQUENCE</scope>
    <source>
        <strain evidence="2">SING2019-196</strain>
    </source>
</reference>
<gene>
    <name evidence="2" type="ORF">Nepgr_028123</name>
</gene>
<evidence type="ECO:0000313" key="2">
    <source>
        <dbReference type="EMBL" id="GMH26280.1"/>
    </source>
</evidence>
<dbReference type="Gene3D" id="2.60.120.590">
    <property type="entry name" value="Alpha-ketoglutarate-dependent dioxygenase AlkB-like"/>
    <property type="match status" value="1"/>
</dbReference>
<dbReference type="GO" id="GO:0032451">
    <property type="term" value="F:demethylase activity"/>
    <property type="evidence" value="ECO:0007669"/>
    <property type="project" value="InterPro"/>
</dbReference>
<accession>A0AAD3Y3M5</accession>
<dbReference type="AlphaFoldDB" id="A0AAD3Y3M5"/>
<sequence>MKTRSLRNSGATICGQKESVIEEVKDRKTSTSTGQVAEGMILYDKLCGEPAASKLISLVNDLRAAGKKGQFQDRRIETIPGLLQDVIDRLLSMQVIPSKPDSCIIDVFNEGDHLQPQSRPHWFGRPICILLLNECEMTFGRSIRDDHLADYRGSLWLSLTPE</sequence>
<dbReference type="InterPro" id="IPR044842">
    <property type="entry name" value="ALKBH9B/ALKBH10B-like"/>
</dbReference>
<name>A0AAD3Y3M5_NEPGR</name>
<dbReference type="EMBL" id="BSYO01000030">
    <property type="protein sequence ID" value="GMH26280.1"/>
    <property type="molecule type" value="Genomic_DNA"/>
</dbReference>
<dbReference type="GO" id="GO:0003729">
    <property type="term" value="F:mRNA binding"/>
    <property type="evidence" value="ECO:0007669"/>
    <property type="project" value="InterPro"/>
</dbReference>
<proteinExistence type="inferred from homology"/>
<evidence type="ECO:0000256" key="1">
    <source>
        <dbReference type="ARBA" id="ARBA00007879"/>
    </source>
</evidence>
<protein>
    <submittedName>
        <fullName evidence="2">Uncharacterized protein</fullName>
    </submittedName>
</protein>
<organism evidence="2 3">
    <name type="scientific">Nepenthes gracilis</name>
    <name type="common">Slender pitcher plant</name>
    <dbReference type="NCBI Taxonomy" id="150966"/>
    <lineage>
        <taxon>Eukaryota</taxon>
        <taxon>Viridiplantae</taxon>
        <taxon>Streptophyta</taxon>
        <taxon>Embryophyta</taxon>
        <taxon>Tracheophyta</taxon>
        <taxon>Spermatophyta</taxon>
        <taxon>Magnoliopsida</taxon>
        <taxon>eudicotyledons</taxon>
        <taxon>Gunneridae</taxon>
        <taxon>Pentapetalae</taxon>
        <taxon>Caryophyllales</taxon>
        <taxon>Nepenthaceae</taxon>
        <taxon>Nepenthes</taxon>
    </lineage>
</organism>
<comment type="similarity">
    <text evidence="1">Belongs to the alkB family.</text>
</comment>
<keyword evidence="3" id="KW-1185">Reference proteome</keyword>
<evidence type="ECO:0000313" key="3">
    <source>
        <dbReference type="Proteomes" id="UP001279734"/>
    </source>
</evidence>
<dbReference type="Proteomes" id="UP001279734">
    <property type="component" value="Unassembled WGS sequence"/>
</dbReference>
<dbReference type="GO" id="GO:0006402">
    <property type="term" value="P:mRNA catabolic process"/>
    <property type="evidence" value="ECO:0007669"/>
    <property type="project" value="InterPro"/>
</dbReference>
<dbReference type="PANTHER" id="PTHR31447:SF0">
    <property type="entry name" value="HYDROXYPROLINE-RICH GLYCOPROTEIN FAMILY PROTEIN"/>
    <property type="match status" value="1"/>
</dbReference>
<dbReference type="InterPro" id="IPR037151">
    <property type="entry name" value="AlkB-like_sf"/>
</dbReference>
<comment type="caution">
    <text evidence="2">The sequence shown here is derived from an EMBL/GenBank/DDBJ whole genome shotgun (WGS) entry which is preliminary data.</text>
</comment>